<dbReference type="HOGENOM" id="CLU_1033274_0_0_9"/>
<evidence type="ECO:0000256" key="2">
    <source>
        <dbReference type="SAM" id="Phobius"/>
    </source>
</evidence>
<name>L1QG51_9CLOT</name>
<sequence length="269" mass="30748">MRKKQNQEKGVLLKILKSRITILMVCFAMISILFTGCSNDDELNKLKAENETLTKEIQELKENEIKNEENKAKVEAKNEELNKKVSTAEEYLSLNSSEKELVDAKIEEVKKATEEEKARLKAEEEAKKAEEEAKLKAEQEAKEAEEKAKREAEEQAKKEAEAQKYNTGLTYEDIARNPTENAMKLVTFSGRIVQVMKADGYTQYRMAIDDNYDQIVLIEVDNELLSNGNILEDDYITIKGTFVMEHTYQTVMGAQKTIPAIVVDEFNFN</sequence>
<dbReference type="Proteomes" id="UP000010420">
    <property type="component" value="Unassembled WGS sequence"/>
</dbReference>
<comment type="caution">
    <text evidence="3">The sequence shown here is derived from an EMBL/GenBank/DDBJ whole genome shotgun (WGS) entry which is preliminary data.</text>
</comment>
<dbReference type="OrthoDB" id="1650483at2"/>
<keyword evidence="2" id="KW-1133">Transmembrane helix</keyword>
<dbReference type="eggNOG" id="ENOG5031TB7">
    <property type="taxonomic scope" value="Bacteria"/>
</dbReference>
<keyword evidence="2" id="KW-0812">Transmembrane</keyword>
<dbReference type="AlphaFoldDB" id="L1QG51"/>
<dbReference type="EMBL" id="AMEZ01000049">
    <property type="protein sequence ID" value="EKY26911.1"/>
    <property type="molecule type" value="Genomic_DNA"/>
</dbReference>
<dbReference type="PATRIC" id="fig|545697.3.peg.1640"/>
<organism evidence="3 4">
    <name type="scientific">Clostridium celatum DSM 1785</name>
    <dbReference type="NCBI Taxonomy" id="545697"/>
    <lineage>
        <taxon>Bacteria</taxon>
        <taxon>Bacillati</taxon>
        <taxon>Bacillota</taxon>
        <taxon>Clostridia</taxon>
        <taxon>Eubacteriales</taxon>
        <taxon>Clostridiaceae</taxon>
        <taxon>Clostridium</taxon>
    </lineage>
</organism>
<protein>
    <submittedName>
        <fullName evidence="3">Uncharacterized protein</fullName>
    </submittedName>
</protein>
<feature type="transmembrane region" description="Helical" evidence="2">
    <location>
        <begin position="20"/>
        <end position="36"/>
    </location>
</feature>
<feature type="region of interest" description="Disordered" evidence="1">
    <location>
        <begin position="130"/>
        <end position="161"/>
    </location>
</feature>
<reference evidence="3 4" key="1">
    <citation type="submission" date="2012-05" db="EMBL/GenBank/DDBJ databases">
        <authorList>
            <person name="Weinstock G."/>
            <person name="Sodergren E."/>
            <person name="Lobos E.A."/>
            <person name="Fulton L."/>
            <person name="Fulton R."/>
            <person name="Courtney L."/>
            <person name="Fronick C."/>
            <person name="O'Laughlin M."/>
            <person name="Godfrey J."/>
            <person name="Wilson R.M."/>
            <person name="Miner T."/>
            <person name="Farmer C."/>
            <person name="Delehaunty K."/>
            <person name="Cordes M."/>
            <person name="Minx P."/>
            <person name="Tomlinson C."/>
            <person name="Chen J."/>
            <person name="Wollam A."/>
            <person name="Pepin K.H."/>
            <person name="Bhonagiri V."/>
            <person name="Zhang X."/>
            <person name="Suruliraj S."/>
            <person name="Warren W."/>
            <person name="Mitreva M."/>
            <person name="Mardis E.R."/>
            <person name="Wilson R.K."/>
        </authorList>
    </citation>
    <scope>NUCLEOTIDE SEQUENCE [LARGE SCALE GENOMIC DNA]</scope>
    <source>
        <strain evidence="3 4">DSM 1785</strain>
    </source>
</reference>
<gene>
    <name evidence="3" type="ORF">HMPREF0216_01664</name>
</gene>
<accession>L1QG51</accession>
<evidence type="ECO:0000313" key="4">
    <source>
        <dbReference type="Proteomes" id="UP000010420"/>
    </source>
</evidence>
<proteinExistence type="predicted"/>
<keyword evidence="2" id="KW-0472">Membrane</keyword>
<dbReference type="STRING" id="545697.HMPREF0216_01664"/>
<dbReference type="RefSeq" id="WP_005213213.1">
    <property type="nucleotide sequence ID" value="NZ_KB291641.1"/>
</dbReference>
<keyword evidence="4" id="KW-1185">Reference proteome</keyword>
<evidence type="ECO:0000256" key="1">
    <source>
        <dbReference type="SAM" id="MobiDB-lite"/>
    </source>
</evidence>
<evidence type="ECO:0000313" key="3">
    <source>
        <dbReference type="EMBL" id="EKY26911.1"/>
    </source>
</evidence>